<protein>
    <recommendedName>
        <fullName evidence="5">Phosphoribosyltransferase domain-containing protein</fullName>
    </recommendedName>
</protein>
<dbReference type="PhylomeDB" id="A0A0G4ECU0"/>
<proteinExistence type="predicted"/>
<dbReference type="Pfam" id="PF00156">
    <property type="entry name" value="Pribosyltran"/>
    <property type="match status" value="1"/>
</dbReference>
<dbReference type="NCBIfam" id="NF006671">
    <property type="entry name" value="PRK09219.1"/>
    <property type="match status" value="1"/>
</dbReference>
<dbReference type="VEuPathDB" id="CryptoDB:Vbra_20198"/>
<dbReference type="CDD" id="cd06223">
    <property type="entry name" value="PRTases_typeI"/>
    <property type="match status" value="1"/>
</dbReference>
<evidence type="ECO:0000313" key="6">
    <source>
        <dbReference type="EMBL" id="CEL93365.1"/>
    </source>
</evidence>
<gene>
    <name evidence="6" type="ORF">Vbra_20198</name>
</gene>
<name>A0A0G4ECU0_VITBC</name>
<dbReference type="SUPFAM" id="SSF53271">
    <property type="entry name" value="PRTase-like"/>
    <property type="match status" value="1"/>
</dbReference>
<evidence type="ECO:0000256" key="1">
    <source>
        <dbReference type="ARBA" id="ARBA00022490"/>
    </source>
</evidence>
<dbReference type="InterPro" id="IPR029057">
    <property type="entry name" value="PRTase-like"/>
</dbReference>
<organism evidence="6 7">
    <name type="scientific">Vitrella brassicaformis (strain CCMP3155)</name>
    <dbReference type="NCBI Taxonomy" id="1169540"/>
    <lineage>
        <taxon>Eukaryota</taxon>
        <taxon>Sar</taxon>
        <taxon>Alveolata</taxon>
        <taxon>Colpodellida</taxon>
        <taxon>Vitrellaceae</taxon>
        <taxon>Vitrella</taxon>
    </lineage>
</organism>
<feature type="domain" description="Phosphoribosyltransferase" evidence="5">
    <location>
        <begin position="33"/>
        <end position="159"/>
    </location>
</feature>
<keyword evidence="7" id="KW-1185">Reference proteome</keyword>
<evidence type="ECO:0000259" key="5">
    <source>
        <dbReference type="Pfam" id="PF00156"/>
    </source>
</evidence>
<dbReference type="PANTHER" id="PTHR43864">
    <property type="entry name" value="HYPOXANTHINE/GUANINE PHOSPHORIBOSYLTRANSFERASE"/>
    <property type="match status" value="1"/>
</dbReference>
<sequence>MEELQKRILQDGVVLSSNILKVNSFINHQVDPLLMDSCGKALADHFTQYGPTKVLTAQTSGVAPAQATAFHLGVPYVFARESKPITLSGHSVLEARSRSYTKNKDIVLYAAAEFIQSNDKILIVDDFLASGTTAEALHSMCKQAGAEVIGMGFLVEKNFQGGRQTIHKDIPEFDMSRVVSLAIVGSLDDKNKRVILSDQDNLQQSVNSLIPTVKRECHSRNS</sequence>
<dbReference type="PANTHER" id="PTHR43864:SF1">
    <property type="entry name" value="XANTHINE PHOSPHORIBOSYLTRANSFERASE"/>
    <property type="match status" value="1"/>
</dbReference>
<dbReference type="AlphaFoldDB" id="A0A0G4ECU0"/>
<dbReference type="GO" id="GO:0016763">
    <property type="term" value="F:pentosyltransferase activity"/>
    <property type="evidence" value="ECO:0007669"/>
    <property type="project" value="InterPro"/>
</dbReference>
<dbReference type="Proteomes" id="UP000041254">
    <property type="component" value="Unassembled WGS sequence"/>
</dbReference>
<keyword evidence="3" id="KW-0808">Transferase</keyword>
<keyword evidence="2" id="KW-0328">Glycosyltransferase</keyword>
<dbReference type="InParanoid" id="A0A0G4ECU0"/>
<evidence type="ECO:0000313" key="7">
    <source>
        <dbReference type="Proteomes" id="UP000041254"/>
    </source>
</evidence>
<dbReference type="Gene3D" id="3.40.50.2020">
    <property type="match status" value="1"/>
</dbReference>
<accession>A0A0G4ECU0</accession>
<dbReference type="STRING" id="1169540.A0A0G4ECU0"/>
<dbReference type="NCBIfam" id="TIGR01744">
    <property type="entry name" value="XPRTase"/>
    <property type="match status" value="1"/>
</dbReference>
<dbReference type="InterPro" id="IPR010079">
    <property type="entry name" value="Xanthine_PRibTrfase"/>
</dbReference>
<dbReference type="GO" id="GO:0006166">
    <property type="term" value="P:purine ribonucleoside salvage"/>
    <property type="evidence" value="ECO:0007669"/>
    <property type="project" value="UniProtKB-KW"/>
</dbReference>
<dbReference type="GO" id="GO:0046110">
    <property type="term" value="P:xanthine metabolic process"/>
    <property type="evidence" value="ECO:0007669"/>
    <property type="project" value="InterPro"/>
</dbReference>
<dbReference type="InterPro" id="IPR050118">
    <property type="entry name" value="Pur/Pyrimidine_PRTase"/>
</dbReference>
<keyword evidence="1" id="KW-0963">Cytoplasm</keyword>
<evidence type="ECO:0000256" key="3">
    <source>
        <dbReference type="ARBA" id="ARBA00022679"/>
    </source>
</evidence>
<keyword evidence="4" id="KW-0660">Purine salvage</keyword>
<dbReference type="InterPro" id="IPR000836">
    <property type="entry name" value="PRTase_dom"/>
</dbReference>
<evidence type="ECO:0000256" key="2">
    <source>
        <dbReference type="ARBA" id="ARBA00022676"/>
    </source>
</evidence>
<dbReference type="EMBL" id="CDMY01000158">
    <property type="protein sequence ID" value="CEL93365.1"/>
    <property type="molecule type" value="Genomic_DNA"/>
</dbReference>
<reference evidence="6 7" key="1">
    <citation type="submission" date="2014-11" db="EMBL/GenBank/DDBJ databases">
        <authorList>
            <person name="Zhu J."/>
            <person name="Qi W."/>
            <person name="Song R."/>
        </authorList>
    </citation>
    <scope>NUCLEOTIDE SEQUENCE [LARGE SCALE GENOMIC DNA]</scope>
</reference>
<dbReference type="OrthoDB" id="363185at2759"/>
<dbReference type="OMA" id="DNFLNHQ"/>
<evidence type="ECO:0000256" key="4">
    <source>
        <dbReference type="ARBA" id="ARBA00022726"/>
    </source>
</evidence>